<reference evidence="1 2" key="1">
    <citation type="submission" date="2018-07" db="EMBL/GenBank/DDBJ databases">
        <title>A high quality draft genome assembly of the barn swallow (H. rustica rustica).</title>
        <authorList>
            <person name="Formenti G."/>
            <person name="Chiara M."/>
            <person name="Poveda L."/>
            <person name="Francoijs K.-J."/>
            <person name="Bonisoli-Alquati A."/>
            <person name="Canova L."/>
            <person name="Gianfranceschi L."/>
            <person name="Horner D.S."/>
            <person name="Saino N."/>
        </authorList>
    </citation>
    <scope>NUCLEOTIDE SEQUENCE [LARGE SCALE GENOMIC DNA]</scope>
    <source>
        <strain evidence="1">Chelidonia</strain>
        <tissue evidence="1">Blood</tissue>
    </source>
</reference>
<evidence type="ECO:0000313" key="2">
    <source>
        <dbReference type="Proteomes" id="UP000269221"/>
    </source>
</evidence>
<comment type="caution">
    <text evidence="1">The sequence shown here is derived from an EMBL/GenBank/DDBJ whole genome shotgun (WGS) entry which is preliminary data.</text>
</comment>
<organism evidence="1 2">
    <name type="scientific">Hirundo rustica rustica</name>
    <dbReference type="NCBI Taxonomy" id="333673"/>
    <lineage>
        <taxon>Eukaryota</taxon>
        <taxon>Metazoa</taxon>
        <taxon>Chordata</taxon>
        <taxon>Craniata</taxon>
        <taxon>Vertebrata</taxon>
        <taxon>Euteleostomi</taxon>
        <taxon>Archelosauria</taxon>
        <taxon>Archosauria</taxon>
        <taxon>Dinosauria</taxon>
        <taxon>Saurischia</taxon>
        <taxon>Theropoda</taxon>
        <taxon>Coelurosauria</taxon>
        <taxon>Aves</taxon>
        <taxon>Neognathae</taxon>
        <taxon>Neoaves</taxon>
        <taxon>Telluraves</taxon>
        <taxon>Australaves</taxon>
        <taxon>Passeriformes</taxon>
        <taxon>Sylvioidea</taxon>
        <taxon>Hirundinidae</taxon>
        <taxon>Hirundo</taxon>
    </lineage>
</organism>
<sequence>MLQPVEECCGPQRDAAAHEGMLPVPGSKLPWLQDFQLVLSFTITKCSIHHICAVRDTFSKSKTTAEVIAFSWPLNFQRAQLTGNSLWKMAYGHRVNTCTSVIVTLQKKSQGTISLSCRLIATILSLLILYDSYGDSSGICLPVPHCSGEHKGHQQHPSLAQLFLEGLFIFFPWFLGHKEESQADFSLLSSPYFCSTASLQALNLPVAQATPATVSVSGTVWSTGSSGFYLQNIEAPEQNYIRKHLHKLRLQMSKSKAPKQQRGPERSLLFFLAAMADIGQNITTALLDNLKVLETGGKDGPFHGTDFLMRSLAGL</sequence>
<dbReference type="EMBL" id="QRBI01000152">
    <property type="protein sequence ID" value="RMB98645.1"/>
    <property type="molecule type" value="Genomic_DNA"/>
</dbReference>
<keyword evidence="2" id="KW-1185">Reference proteome</keyword>
<dbReference type="Proteomes" id="UP000269221">
    <property type="component" value="Unassembled WGS sequence"/>
</dbReference>
<dbReference type="AlphaFoldDB" id="A0A3M0JCE6"/>
<evidence type="ECO:0000313" key="1">
    <source>
        <dbReference type="EMBL" id="RMB98645.1"/>
    </source>
</evidence>
<protein>
    <submittedName>
        <fullName evidence="1">Uncharacterized protein</fullName>
    </submittedName>
</protein>
<proteinExistence type="predicted"/>
<accession>A0A3M0JCE6</accession>
<name>A0A3M0JCE6_HIRRU</name>
<gene>
    <name evidence="1" type="ORF">DUI87_24862</name>
</gene>